<dbReference type="Gramene" id="KQJ99650">
    <property type="protein sequence ID" value="KQJ99650"/>
    <property type="gene ID" value="BRADI_3g44496v3"/>
</dbReference>
<dbReference type="EMBL" id="CM000882">
    <property type="protein sequence ID" value="KQJ99650.1"/>
    <property type="molecule type" value="Genomic_DNA"/>
</dbReference>
<dbReference type="InParanoid" id="A0A0Q3IG41"/>
<reference evidence="2" key="3">
    <citation type="submission" date="2018-08" db="UniProtKB">
        <authorList>
            <consortium name="EnsemblPlants"/>
        </authorList>
    </citation>
    <scope>IDENTIFICATION</scope>
    <source>
        <strain evidence="2">cv. Bd21</strain>
    </source>
</reference>
<evidence type="ECO:0000313" key="1">
    <source>
        <dbReference type="EMBL" id="KQJ99650.1"/>
    </source>
</evidence>
<reference evidence="1 2" key="1">
    <citation type="journal article" date="2010" name="Nature">
        <title>Genome sequencing and analysis of the model grass Brachypodium distachyon.</title>
        <authorList>
            <consortium name="International Brachypodium Initiative"/>
        </authorList>
    </citation>
    <scope>NUCLEOTIDE SEQUENCE [LARGE SCALE GENOMIC DNA]</scope>
    <source>
        <strain evidence="1 2">Bd21</strain>
    </source>
</reference>
<gene>
    <name evidence="1" type="ORF">BRADI_3g44496v3</name>
</gene>
<sequence length="74" mass="8459">MDAKCGAGMEADDLNFYRIGYVQMMRAYRIEFLEGPDKMGCILPGTSSRSAELELCQSLQYLHQTNLKLNYSRD</sequence>
<keyword evidence="3" id="KW-1185">Reference proteome</keyword>
<dbReference type="OrthoDB" id="341421at2759"/>
<proteinExistence type="predicted"/>
<organism evidence="1">
    <name type="scientific">Brachypodium distachyon</name>
    <name type="common">Purple false brome</name>
    <name type="synonym">Trachynia distachya</name>
    <dbReference type="NCBI Taxonomy" id="15368"/>
    <lineage>
        <taxon>Eukaryota</taxon>
        <taxon>Viridiplantae</taxon>
        <taxon>Streptophyta</taxon>
        <taxon>Embryophyta</taxon>
        <taxon>Tracheophyta</taxon>
        <taxon>Spermatophyta</taxon>
        <taxon>Magnoliopsida</taxon>
        <taxon>Liliopsida</taxon>
        <taxon>Poales</taxon>
        <taxon>Poaceae</taxon>
        <taxon>BOP clade</taxon>
        <taxon>Pooideae</taxon>
        <taxon>Stipodae</taxon>
        <taxon>Brachypodieae</taxon>
        <taxon>Brachypodium</taxon>
    </lineage>
</organism>
<dbReference type="EnsemblPlants" id="KQJ99649">
    <property type="protein sequence ID" value="KQJ99649"/>
    <property type="gene ID" value="BRADI_3g44496v3"/>
</dbReference>
<reference evidence="1" key="2">
    <citation type="submission" date="2017-06" db="EMBL/GenBank/DDBJ databases">
        <title>WGS assembly of Brachypodium distachyon.</title>
        <authorList>
            <consortium name="The International Brachypodium Initiative"/>
            <person name="Lucas S."/>
            <person name="Harmon-Smith M."/>
            <person name="Lail K."/>
            <person name="Tice H."/>
            <person name="Grimwood J."/>
            <person name="Bruce D."/>
            <person name="Barry K."/>
            <person name="Shu S."/>
            <person name="Lindquist E."/>
            <person name="Wang M."/>
            <person name="Pitluck S."/>
            <person name="Vogel J.P."/>
            <person name="Garvin D.F."/>
            <person name="Mockler T.C."/>
            <person name="Schmutz J."/>
            <person name="Rokhsar D."/>
            <person name="Bevan M.W."/>
        </authorList>
    </citation>
    <scope>NUCLEOTIDE SEQUENCE</scope>
    <source>
        <strain evidence="1">Bd21</strain>
    </source>
</reference>
<evidence type="ECO:0000313" key="3">
    <source>
        <dbReference type="Proteomes" id="UP000008810"/>
    </source>
</evidence>
<accession>A0A0Q3IG41</accession>
<dbReference type="EnsemblPlants" id="KQJ99650">
    <property type="protein sequence ID" value="KQJ99650"/>
    <property type="gene ID" value="BRADI_3g44496v3"/>
</dbReference>
<dbReference type="Proteomes" id="UP000008810">
    <property type="component" value="Chromosome 3"/>
</dbReference>
<dbReference type="EMBL" id="CM000882">
    <property type="protein sequence ID" value="KQJ99649.1"/>
    <property type="molecule type" value="Genomic_DNA"/>
</dbReference>
<name>A0A0Q3IG41_BRADI</name>
<evidence type="ECO:0000313" key="2">
    <source>
        <dbReference type="EnsemblPlants" id="KQJ99649"/>
    </source>
</evidence>
<dbReference type="Gramene" id="KQJ99649">
    <property type="protein sequence ID" value="KQJ99649"/>
    <property type="gene ID" value="BRADI_3g44496v3"/>
</dbReference>
<protein>
    <submittedName>
        <fullName evidence="1 2">Uncharacterized protein</fullName>
    </submittedName>
</protein>
<dbReference type="AlphaFoldDB" id="A0A0Q3IG41"/>